<proteinExistence type="predicted"/>
<evidence type="ECO:0000313" key="1">
    <source>
        <dbReference type="EMBL" id="AZG71900.1"/>
    </source>
</evidence>
<keyword evidence="2" id="KW-1185">Reference proteome</keyword>
<evidence type="ECO:0000313" key="2">
    <source>
        <dbReference type="Proteomes" id="UP000278035"/>
    </source>
</evidence>
<dbReference type="KEGG" id="slj:EGC82_03450"/>
<organism evidence="1 2">
    <name type="scientific">Shewanella livingstonensis</name>
    <dbReference type="NCBI Taxonomy" id="150120"/>
    <lineage>
        <taxon>Bacteria</taxon>
        <taxon>Pseudomonadati</taxon>
        <taxon>Pseudomonadota</taxon>
        <taxon>Gammaproteobacteria</taxon>
        <taxon>Alteromonadales</taxon>
        <taxon>Shewanellaceae</taxon>
        <taxon>Shewanella</taxon>
    </lineage>
</organism>
<dbReference type="Proteomes" id="UP000278035">
    <property type="component" value="Chromosome"/>
</dbReference>
<gene>
    <name evidence="1" type="ORF">EGC82_03450</name>
</gene>
<dbReference type="EMBL" id="CP034015">
    <property type="protein sequence ID" value="AZG71900.1"/>
    <property type="molecule type" value="Genomic_DNA"/>
</dbReference>
<dbReference type="RefSeq" id="WP_124729515.1">
    <property type="nucleotide sequence ID" value="NZ_CBCSKC010000011.1"/>
</dbReference>
<name>A0A3G8LSZ0_9GAMM</name>
<reference evidence="2" key="1">
    <citation type="submission" date="2018-11" db="EMBL/GenBank/DDBJ databases">
        <title>Shewanella sp. M2.</title>
        <authorList>
            <person name="Hwang Y.J."/>
            <person name="Hwang C.Y."/>
        </authorList>
    </citation>
    <scope>NUCLEOTIDE SEQUENCE [LARGE SCALE GENOMIC DNA]</scope>
    <source>
        <strain evidence="2">LMG 19866</strain>
    </source>
</reference>
<sequence length="315" mass="35118">MAKDGLEMSSEMALKTAIKKGAKKTIFKSVFLTAKSPACSVLSRAVEYSNAAGMNGQPVYAFNRVIKPLFTHSKKGVNKHKESLIPLHDKSEKRTFSRDLETAFLVLQDIAQIKENHATIVFGTVSFSINTKLKVNSSSNPALAYGKLLRERGWSEPTSIVLETGGKGSKTITHAHIITIVRETPESNLNRLKSLLKKDNPTSSSAVLVSPNYLFKQPYTELIKLEEGQFGALPTEEGVEHPYWLSSWREPESNEVKRRVPVNIASCDYLSKELSTQQAGKRYGFINFGNLRGMKVKERMQATRAFNAKYKSTSK</sequence>
<accession>A0A3G8LSZ0</accession>
<protein>
    <submittedName>
        <fullName evidence="1">Uncharacterized protein</fullName>
    </submittedName>
</protein>
<dbReference type="AlphaFoldDB" id="A0A3G8LSZ0"/>